<evidence type="ECO:0000256" key="1">
    <source>
        <dbReference type="ARBA" id="ARBA00022723"/>
    </source>
</evidence>
<dbReference type="Gene3D" id="3.30.2020.30">
    <property type="match status" value="1"/>
</dbReference>
<evidence type="ECO:0000313" key="4">
    <source>
        <dbReference type="EMBL" id="CAI2718204.1"/>
    </source>
</evidence>
<dbReference type="InterPro" id="IPR010376">
    <property type="entry name" value="GBBH-like_N"/>
</dbReference>
<feature type="domain" description="Gamma-butyrobetaine hydroxylase-like N-terminal" evidence="3">
    <location>
        <begin position="22"/>
        <end position="104"/>
    </location>
</feature>
<reference evidence="4 5" key="1">
    <citation type="submission" date="2022-09" db="EMBL/GenBank/DDBJ databases">
        <authorList>
            <person name="Kop L."/>
        </authorList>
    </citation>
    <scope>NUCLEOTIDE SEQUENCE [LARGE SCALE GENOMIC DNA]</scope>
    <source>
        <strain evidence="4 5">347</strain>
    </source>
</reference>
<protein>
    <submittedName>
        <fullName evidence="4">GBBH-like_N domain-containing protein</fullName>
    </submittedName>
</protein>
<keyword evidence="2" id="KW-0408">Iron</keyword>
<dbReference type="RefSeq" id="WP_282011110.1">
    <property type="nucleotide sequence ID" value="NZ_OX336137.1"/>
</dbReference>
<dbReference type="Proteomes" id="UP001157733">
    <property type="component" value="Chromosome"/>
</dbReference>
<dbReference type="EMBL" id="OX336137">
    <property type="protein sequence ID" value="CAI2718204.1"/>
    <property type="molecule type" value="Genomic_DNA"/>
</dbReference>
<proteinExistence type="predicted"/>
<sequence length="118" mass="13414">MSEEPQKKAKNEDLTPRDVKQVDESTLGITWTDGHEAIYPVKLLREKCPCAHCIDEWTGEKRIKPGQIPDTIRPIKIKAVGLYALQFDWNDGHSTGLYPYELLRNLCQCGECRSQNAA</sequence>
<evidence type="ECO:0000313" key="5">
    <source>
        <dbReference type="Proteomes" id="UP001157733"/>
    </source>
</evidence>
<keyword evidence="1" id="KW-0479">Metal-binding</keyword>
<organism evidence="4 5">
    <name type="scientific">Nitrospina watsonii</name>
    <dbReference type="NCBI Taxonomy" id="1323948"/>
    <lineage>
        <taxon>Bacteria</taxon>
        <taxon>Pseudomonadati</taxon>
        <taxon>Nitrospinota/Tectimicrobiota group</taxon>
        <taxon>Nitrospinota</taxon>
        <taxon>Nitrospinia</taxon>
        <taxon>Nitrospinales</taxon>
        <taxon>Nitrospinaceae</taxon>
        <taxon>Nitrospina</taxon>
    </lineage>
</organism>
<dbReference type="InterPro" id="IPR038492">
    <property type="entry name" value="GBBH-like_N_sf"/>
</dbReference>
<dbReference type="PANTHER" id="PTHR35303">
    <property type="entry name" value="OS02G0197800 PROTEIN"/>
    <property type="match status" value="1"/>
</dbReference>
<evidence type="ECO:0000259" key="3">
    <source>
        <dbReference type="Pfam" id="PF06155"/>
    </source>
</evidence>
<accession>A0ABN8VWP9</accession>
<evidence type="ECO:0000256" key="2">
    <source>
        <dbReference type="ARBA" id="ARBA00023004"/>
    </source>
</evidence>
<name>A0ABN8VWP9_9BACT</name>
<keyword evidence="5" id="KW-1185">Reference proteome</keyword>
<gene>
    <name evidence="4" type="ORF">NSPWAT_1345</name>
</gene>
<dbReference type="Pfam" id="PF06155">
    <property type="entry name" value="GBBH-like_N"/>
    <property type="match status" value="1"/>
</dbReference>